<evidence type="ECO:0000256" key="1">
    <source>
        <dbReference type="SAM" id="SignalP"/>
    </source>
</evidence>
<dbReference type="PROSITE" id="PS51257">
    <property type="entry name" value="PROKAR_LIPOPROTEIN"/>
    <property type="match status" value="1"/>
</dbReference>
<accession>A0A2N3HYQ4</accession>
<protein>
    <recommendedName>
        <fullName evidence="4">Lipoprotein</fullName>
    </recommendedName>
</protein>
<dbReference type="AlphaFoldDB" id="A0A2N3HYQ4"/>
<proteinExistence type="predicted"/>
<sequence>MKTLNIIVIKKNLFQLFLLVFLFGCASTAQVLKNDVDLQKKTYQQIAEEEFGEKGEYILNSNGNYVLCTKELSKPLINPNQLAEFFVYDLQKEEIIYSDKIANAKISWHNNTQLLIVNQKGYISESADTGKWTYIFDLKSKKKITVKKVQ</sequence>
<dbReference type="EMBL" id="MVDD01000006">
    <property type="protein sequence ID" value="PKQ63195.1"/>
    <property type="molecule type" value="Genomic_DNA"/>
</dbReference>
<comment type="caution">
    <text evidence="2">The sequence shown here is derived from an EMBL/GenBank/DDBJ whole genome shotgun (WGS) entry which is preliminary data.</text>
</comment>
<keyword evidence="1" id="KW-0732">Signal</keyword>
<feature type="signal peptide" evidence="1">
    <location>
        <begin position="1"/>
        <end position="29"/>
    </location>
</feature>
<gene>
    <name evidence="2" type="ORF">BZG02_10595</name>
</gene>
<evidence type="ECO:0000313" key="3">
    <source>
        <dbReference type="Proteomes" id="UP000233535"/>
    </source>
</evidence>
<evidence type="ECO:0000313" key="2">
    <source>
        <dbReference type="EMBL" id="PKQ63195.1"/>
    </source>
</evidence>
<organism evidence="2 3">
    <name type="scientific">Labilibaculum filiforme</name>
    <dbReference type="NCBI Taxonomy" id="1940526"/>
    <lineage>
        <taxon>Bacteria</taxon>
        <taxon>Pseudomonadati</taxon>
        <taxon>Bacteroidota</taxon>
        <taxon>Bacteroidia</taxon>
        <taxon>Marinilabiliales</taxon>
        <taxon>Marinifilaceae</taxon>
        <taxon>Labilibaculum</taxon>
    </lineage>
</organism>
<dbReference type="OrthoDB" id="1120895at2"/>
<keyword evidence="3" id="KW-1185">Reference proteome</keyword>
<dbReference type="RefSeq" id="WP_101261403.1">
    <property type="nucleotide sequence ID" value="NZ_MVDD01000006.1"/>
</dbReference>
<feature type="chain" id="PRO_5014943533" description="Lipoprotein" evidence="1">
    <location>
        <begin position="30"/>
        <end position="150"/>
    </location>
</feature>
<evidence type="ECO:0008006" key="4">
    <source>
        <dbReference type="Google" id="ProtNLM"/>
    </source>
</evidence>
<reference evidence="2 3" key="1">
    <citation type="journal article" date="2017" name="Front. Microbiol.">
        <title>Labilibaculum manganireducens gen. nov., sp. nov. and Labilibaculum filiforme sp. nov., Novel Bacteroidetes Isolated from Subsurface Sediments of the Baltic Sea.</title>
        <authorList>
            <person name="Vandieken V."/>
            <person name="Marshall I.P."/>
            <person name="Niemann H."/>
            <person name="Engelen B."/>
            <person name="Cypionka H."/>
        </authorList>
    </citation>
    <scope>NUCLEOTIDE SEQUENCE [LARGE SCALE GENOMIC DNA]</scope>
    <source>
        <strain evidence="2 3">59.16B</strain>
    </source>
</reference>
<name>A0A2N3HYQ4_9BACT</name>
<dbReference type="Proteomes" id="UP000233535">
    <property type="component" value="Unassembled WGS sequence"/>
</dbReference>